<dbReference type="InterPro" id="IPR027417">
    <property type="entry name" value="P-loop_NTPase"/>
</dbReference>
<evidence type="ECO:0000313" key="4">
    <source>
        <dbReference type="Proteomes" id="UP001139089"/>
    </source>
</evidence>
<dbReference type="GO" id="GO:0016887">
    <property type="term" value="F:ATP hydrolysis activity"/>
    <property type="evidence" value="ECO:0007669"/>
    <property type="project" value="InterPro"/>
</dbReference>
<evidence type="ECO:0000256" key="1">
    <source>
        <dbReference type="SAM" id="MobiDB-lite"/>
    </source>
</evidence>
<accession>A0A9X1NXX1</accession>
<dbReference type="Gene3D" id="1.10.8.60">
    <property type="match status" value="1"/>
</dbReference>
<dbReference type="GO" id="GO:0005524">
    <property type="term" value="F:ATP binding"/>
    <property type="evidence" value="ECO:0007669"/>
    <property type="project" value="UniProtKB-KW"/>
</dbReference>
<evidence type="ECO:0000259" key="2">
    <source>
        <dbReference type="SMART" id="SM00382"/>
    </source>
</evidence>
<keyword evidence="3" id="KW-0067">ATP-binding</keyword>
<dbReference type="Pfam" id="PF00004">
    <property type="entry name" value="AAA"/>
    <property type="match status" value="1"/>
</dbReference>
<dbReference type="RefSeq" id="WP_231816918.1">
    <property type="nucleotide sequence ID" value="NZ_JAJOZR010000027.1"/>
</dbReference>
<dbReference type="CDD" id="cd19481">
    <property type="entry name" value="RecA-like_protease"/>
    <property type="match status" value="1"/>
</dbReference>
<feature type="region of interest" description="Disordered" evidence="1">
    <location>
        <begin position="1"/>
        <end position="30"/>
    </location>
</feature>
<name>A0A9X1NXX1_9HYPH</name>
<reference evidence="3" key="1">
    <citation type="submission" date="2021-12" db="EMBL/GenBank/DDBJ databases">
        <authorList>
            <person name="Li Y."/>
        </authorList>
    </citation>
    <scope>NUCLEOTIDE SEQUENCE</scope>
    <source>
        <strain evidence="3">DKSPLA3</strain>
    </source>
</reference>
<dbReference type="SUPFAM" id="SSF52540">
    <property type="entry name" value="P-loop containing nucleoside triphosphate hydrolases"/>
    <property type="match status" value="1"/>
</dbReference>
<dbReference type="EMBL" id="JAJOZR010000027">
    <property type="protein sequence ID" value="MCD7111914.1"/>
    <property type="molecule type" value="Genomic_DNA"/>
</dbReference>
<feature type="domain" description="AAA+ ATPase" evidence="2">
    <location>
        <begin position="96"/>
        <end position="228"/>
    </location>
</feature>
<dbReference type="PANTHER" id="PTHR23077">
    <property type="entry name" value="AAA-FAMILY ATPASE"/>
    <property type="match status" value="1"/>
</dbReference>
<protein>
    <submittedName>
        <fullName evidence="3">ATP-binding protein</fullName>
    </submittedName>
</protein>
<dbReference type="SMART" id="SM00382">
    <property type="entry name" value="AAA"/>
    <property type="match status" value="1"/>
</dbReference>
<proteinExistence type="predicted"/>
<comment type="caution">
    <text evidence="3">The sequence shown here is derived from an EMBL/GenBank/DDBJ whole genome shotgun (WGS) entry which is preliminary data.</text>
</comment>
<gene>
    <name evidence="3" type="ORF">LRX75_23085</name>
</gene>
<keyword evidence="3" id="KW-0547">Nucleotide-binding</keyword>
<dbReference type="InterPro" id="IPR003593">
    <property type="entry name" value="AAA+_ATPase"/>
</dbReference>
<dbReference type="AlphaFoldDB" id="A0A9X1NXX1"/>
<dbReference type="Gene3D" id="3.40.50.300">
    <property type="entry name" value="P-loop containing nucleotide triphosphate hydrolases"/>
    <property type="match status" value="1"/>
</dbReference>
<dbReference type="PANTHER" id="PTHR23077:SF198">
    <property type="entry name" value="ATP-DEPENDENT ZINC METALLOPROTEASE FTSH"/>
    <property type="match status" value="1"/>
</dbReference>
<sequence>MSRSETKSSAETAKTSALKPLSASRSRYTGGGEALPRQAFAGGSSVNGRAAEFLELVEPHRNVKELVLSTEVSRVLYDIAGEYRLGETIRSYGLPLRTRLLFCGPPGCGKSITAEVLARELGLPFLVAKLDALIGSMLGETASNLRRIFDAAERQPSVLFLDEFDALARMRSDPTEHNEMRRVVNNLLLMIERFKGRGFILAATNLETTIDPAIIRRFDEVVLFNRPNASEIRRLIKFKVRNFGVEFDIADIGRKLVGRSHADVERICFTAMRHAIMENRKKIADADVEYAVNSDRRRKEIQDKLSVSVK</sequence>
<dbReference type="InterPro" id="IPR050168">
    <property type="entry name" value="AAA_ATPase_domain"/>
</dbReference>
<evidence type="ECO:0000313" key="3">
    <source>
        <dbReference type="EMBL" id="MCD7111914.1"/>
    </source>
</evidence>
<organism evidence="3 4">
    <name type="scientific">Rhizobium quercicola</name>
    <dbReference type="NCBI Taxonomy" id="2901226"/>
    <lineage>
        <taxon>Bacteria</taxon>
        <taxon>Pseudomonadati</taxon>
        <taxon>Pseudomonadota</taxon>
        <taxon>Alphaproteobacteria</taxon>
        <taxon>Hyphomicrobiales</taxon>
        <taxon>Rhizobiaceae</taxon>
        <taxon>Rhizobium/Agrobacterium group</taxon>
        <taxon>Rhizobium</taxon>
    </lineage>
</organism>
<dbReference type="Proteomes" id="UP001139089">
    <property type="component" value="Unassembled WGS sequence"/>
</dbReference>
<keyword evidence="4" id="KW-1185">Reference proteome</keyword>
<dbReference type="InterPro" id="IPR003959">
    <property type="entry name" value="ATPase_AAA_core"/>
</dbReference>